<comment type="caution">
    <text evidence="1">The sequence shown here is derived from an EMBL/GenBank/DDBJ whole genome shotgun (WGS) entry which is preliminary data.</text>
</comment>
<evidence type="ECO:0000313" key="1">
    <source>
        <dbReference type="EMBL" id="GIM85524.1"/>
    </source>
</evidence>
<accession>A0A919W174</accession>
<proteinExistence type="predicted"/>
<keyword evidence="2" id="KW-1185">Reference proteome</keyword>
<name>A0A919W174_9ACTN</name>
<reference evidence="1" key="1">
    <citation type="submission" date="2021-03" db="EMBL/GenBank/DDBJ databases">
        <title>Whole genome shotgun sequence of Actinoplanes consettensis NBRC 14913.</title>
        <authorList>
            <person name="Komaki H."/>
            <person name="Tamura T."/>
        </authorList>
    </citation>
    <scope>NUCLEOTIDE SEQUENCE</scope>
    <source>
        <strain evidence="1">NBRC 14913</strain>
    </source>
</reference>
<gene>
    <name evidence="1" type="ORF">Aco04nite_96680</name>
</gene>
<dbReference type="AlphaFoldDB" id="A0A919W174"/>
<organism evidence="1 2">
    <name type="scientific">Winogradskya consettensis</name>
    <dbReference type="NCBI Taxonomy" id="113560"/>
    <lineage>
        <taxon>Bacteria</taxon>
        <taxon>Bacillati</taxon>
        <taxon>Actinomycetota</taxon>
        <taxon>Actinomycetes</taxon>
        <taxon>Micromonosporales</taxon>
        <taxon>Micromonosporaceae</taxon>
        <taxon>Winogradskya</taxon>
    </lineage>
</organism>
<sequence length="213" mass="22863">MVGFGGKQAWLAIRDTDPARVLAALGLRELGEVSWRNGIDLAHLTDDRVAVTPALPGARGEKWVLAVGRYLLRPDVTVDVTDLSERLQTEVQFFATHRTTESHRWQRAAQGSLLRAFGYVGQTGDVTSWFGDPDPAERAAGLPATITPGADRKPAADPFEAELAELLLAEGDEDVTVLVSEQDVLRVADGWSLDPTALDGRPAPGPVLVGAFS</sequence>
<evidence type="ECO:0000313" key="2">
    <source>
        <dbReference type="Proteomes" id="UP000680865"/>
    </source>
</evidence>
<dbReference type="EMBL" id="BOQP01000088">
    <property type="protein sequence ID" value="GIM85524.1"/>
    <property type="molecule type" value="Genomic_DNA"/>
</dbReference>
<protein>
    <submittedName>
        <fullName evidence="1">Uncharacterized protein</fullName>
    </submittedName>
</protein>
<dbReference type="Proteomes" id="UP000680865">
    <property type="component" value="Unassembled WGS sequence"/>
</dbReference>